<reference evidence="2 3" key="1">
    <citation type="journal article" date="2018" name="G3 (Bethesda)">
        <title>Phylogenetic and Phylogenomic Definition of Rhizopus Species.</title>
        <authorList>
            <person name="Gryganskyi A.P."/>
            <person name="Golan J."/>
            <person name="Dolatabadi S."/>
            <person name="Mondo S."/>
            <person name="Robb S."/>
            <person name="Idnurm A."/>
            <person name="Muszewska A."/>
            <person name="Steczkiewicz K."/>
            <person name="Masonjones S."/>
            <person name="Liao H.L."/>
            <person name="Gajdeczka M.T."/>
            <person name="Anike F."/>
            <person name="Vuek A."/>
            <person name="Anishchenko I.M."/>
            <person name="Voigt K."/>
            <person name="de Hoog G.S."/>
            <person name="Smith M.E."/>
            <person name="Heitman J."/>
            <person name="Vilgalys R."/>
            <person name="Stajich J.E."/>
        </authorList>
    </citation>
    <scope>NUCLEOTIDE SEQUENCE [LARGE SCALE GENOMIC DNA]</scope>
    <source>
        <strain evidence="2 3">CBS 357.93</strain>
    </source>
</reference>
<keyword evidence="3" id="KW-1185">Reference proteome</keyword>
<keyword evidence="1" id="KW-0472">Membrane</keyword>
<evidence type="ECO:0000313" key="3">
    <source>
        <dbReference type="Proteomes" id="UP000252139"/>
    </source>
</evidence>
<evidence type="ECO:0000256" key="1">
    <source>
        <dbReference type="SAM" id="Phobius"/>
    </source>
</evidence>
<sequence length="118" mass="12922">MSVEKPSRSDKVPFISHNQLLLFVYSQTQKISVSVGRAYSSSVLYLTSPFSLNMKLALYLTLLFAAMIMMASAAPSKKICHTLSDPRANAVCKKYCGKVGYSLGECGNKGICICKSRK</sequence>
<gene>
    <name evidence="2" type="ORF">CU097_005703</name>
</gene>
<keyword evidence="1" id="KW-1133">Transmembrane helix</keyword>
<accession>A0A367JDR0</accession>
<keyword evidence="1" id="KW-0812">Transmembrane</keyword>
<name>A0A367JDR0_RHIAZ</name>
<dbReference type="EMBL" id="PJQL01001537">
    <property type="protein sequence ID" value="RCH88060.1"/>
    <property type="molecule type" value="Genomic_DNA"/>
</dbReference>
<organism evidence="2 3">
    <name type="scientific">Rhizopus azygosporus</name>
    <name type="common">Rhizopus microsporus var. azygosporus</name>
    <dbReference type="NCBI Taxonomy" id="86630"/>
    <lineage>
        <taxon>Eukaryota</taxon>
        <taxon>Fungi</taxon>
        <taxon>Fungi incertae sedis</taxon>
        <taxon>Mucoromycota</taxon>
        <taxon>Mucoromycotina</taxon>
        <taxon>Mucoromycetes</taxon>
        <taxon>Mucorales</taxon>
        <taxon>Mucorineae</taxon>
        <taxon>Rhizopodaceae</taxon>
        <taxon>Rhizopus</taxon>
    </lineage>
</organism>
<protein>
    <submittedName>
        <fullName evidence="2">Uncharacterized protein</fullName>
    </submittedName>
</protein>
<dbReference type="Proteomes" id="UP000252139">
    <property type="component" value="Unassembled WGS sequence"/>
</dbReference>
<dbReference type="AlphaFoldDB" id="A0A367JDR0"/>
<feature type="transmembrane region" description="Helical" evidence="1">
    <location>
        <begin position="56"/>
        <end position="74"/>
    </location>
</feature>
<comment type="caution">
    <text evidence="2">The sequence shown here is derived from an EMBL/GenBank/DDBJ whole genome shotgun (WGS) entry which is preliminary data.</text>
</comment>
<dbReference type="OrthoDB" id="2271042at2759"/>
<proteinExistence type="predicted"/>
<evidence type="ECO:0000313" key="2">
    <source>
        <dbReference type="EMBL" id="RCH88060.1"/>
    </source>
</evidence>